<dbReference type="GO" id="GO:0005634">
    <property type="term" value="C:nucleus"/>
    <property type="evidence" value="ECO:0007669"/>
    <property type="project" value="UniProtKB-SubCell"/>
</dbReference>
<keyword evidence="14" id="KW-1185">Reference proteome</keyword>
<dbReference type="Gene3D" id="3.30.160.60">
    <property type="entry name" value="Classic Zinc Finger"/>
    <property type="match status" value="2"/>
</dbReference>
<evidence type="ECO:0000256" key="2">
    <source>
        <dbReference type="ARBA" id="ARBA00022723"/>
    </source>
</evidence>
<comment type="subcellular location">
    <subcellularLocation>
        <location evidence="1">Nucleus</location>
    </subcellularLocation>
</comment>
<keyword evidence="7" id="KW-0238">DNA-binding</keyword>
<evidence type="ECO:0000313" key="15">
    <source>
        <dbReference type="RefSeq" id="XP_029406291.2"/>
    </source>
</evidence>
<feature type="region of interest" description="Disordered" evidence="11">
    <location>
        <begin position="231"/>
        <end position="258"/>
    </location>
</feature>
<dbReference type="OrthoDB" id="8117402at2759"/>
<dbReference type="RefSeq" id="XP_029406291.2">
    <property type="nucleotide sequence ID" value="XM_029550431.2"/>
</dbReference>
<dbReference type="SMART" id="SM00225">
    <property type="entry name" value="BTB"/>
    <property type="match status" value="1"/>
</dbReference>
<dbReference type="PROSITE" id="PS50157">
    <property type="entry name" value="ZINC_FINGER_C2H2_2"/>
    <property type="match status" value="2"/>
</dbReference>
<proteinExistence type="predicted"/>
<dbReference type="InterPro" id="IPR051497">
    <property type="entry name" value="Dev/Hematopoietic_TF"/>
</dbReference>
<evidence type="ECO:0000313" key="14">
    <source>
        <dbReference type="Proteomes" id="UP001652620"/>
    </source>
</evidence>
<sequence length="634" mass="69798">MSVCLSVGLYGRRSPHTACDRGTSIVVCRRYTLTVAEPVNQPSAAAAAAAAAIATASQSFPRMLMLQYSKHGECILKEIGAAFRGEHPADLTIVCENRVKLHAHKLVLAAASPLIRTLLEDTQLSDCATTVYFPDVNATYFKFLLDFLYSGQTCITSRDVNYLHDLLLLLQIKSDNWKTTDSAILSSKCSNLRERLNSDSNGNGNGKQHMYCSTKLEHSYSPDLDGSDDIKKCSDGSKDSDTIKEDPGSPKCSLDDNINKDLKEVSSPSTSEQDAFTDAQLNTANKNNIPSLNPVNLSLDLRCKHESSTRKLSYTDKNIFNTDSSSFNGTESIKRKGFFFDSDKDVAKSLHDPDLNNSPENYVVTPHRKRRPGFHHSSSHNQPFASSYQHTLIDELRSAKTDSSPISSYMSDRKLLSPLEEGLLGSSEVLPKNRKFIENQRPRPQSPDAALHIPPQFAYQWQSTQNPAISNFSKLQSGLGSIPQIGVGGGGGGGIAGGGSAVDAGNHDTPGSVRDPPSNNSNICGTHNTAREYRCEYCGKQFGMSWNLKTHLRVHTGEKPFACRLCVAMFKQKAHLLKHLCSVHRNVITTTNGAETENRFSCCFCSMYFESVQELVRHLSGHHNNLLLTKNLRE</sequence>
<dbReference type="GO" id="GO:0008270">
    <property type="term" value="F:zinc ion binding"/>
    <property type="evidence" value="ECO:0007669"/>
    <property type="project" value="UniProtKB-KW"/>
</dbReference>
<organism evidence="14 15">
    <name type="scientific">Bactrocera dorsalis</name>
    <name type="common">Oriental fruit fly</name>
    <name type="synonym">Dacus dorsalis</name>
    <dbReference type="NCBI Taxonomy" id="27457"/>
    <lineage>
        <taxon>Eukaryota</taxon>
        <taxon>Metazoa</taxon>
        <taxon>Ecdysozoa</taxon>
        <taxon>Arthropoda</taxon>
        <taxon>Hexapoda</taxon>
        <taxon>Insecta</taxon>
        <taxon>Pterygota</taxon>
        <taxon>Neoptera</taxon>
        <taxon>Endopterygota</taxon>
        <taxon>Diptera</taxon>
        <taxon>Brachycera</taxon>
        <taxon>Muscomorpha</taxon>
        <taxon>Tephritoidea</taxon>
        <taxon>Tephritidae</taxon>
        <taxon>Bactrocera</taxon>
        <taxon>Bactrocera</taxon>
    </lineage>
</organism>
<keyword evidence="6" id="KW-0805">Transcription regulation</keyword>
<dbReference type="GO" id="GO:0000978">
    <property type="term" value="F:RNA polymerase II cis-regulatory region sequence-specific DNA binding"/>
    <property type="evidence" value="ECO:0007669"/>
    <property type="project" value="TreeGrafter"/>
</dbReference>
<gene>
    <name evidence="15" type="primary">LOC105226864</name>
</gene>
<evidence type="ECO:0000256" key="4">
    <source>
        <dbReference type="ARBA" id="ARBA00022771"/>
    </source>
</evidence>
<evidence type="ECO:0000256" key="10">
    <source>
        <dbReference type="PROSITE-ProRule" id="PRU00042"/>
    </source>
</evidence>
<evidence type="ECO:0000256" key="5">
    <source>
        <dbReference type="ARBA" id="ARBA00022833"/>
    </source>
</evidence>
<keyword evidence="9" id="KW-0539">Nucleus</keyword>
<protein>
    <submittedName>
        <fullName evidence="15">Transcription factor Ken isoform X1</fullName>
    </submittedName>
</protein>
<dbReference type="SUPFAM" id="SSF54695">
    <property type="entry name" value="POZ domain"/>
    <property type="match status" value="1"/>
</dbReference>
<keyword evidence="2" id="KW-0479">Metal-binding</keyword>
<feature type="domain" description="C2H2-type" evidence="13">
    <location>
        <begin position="561"/>
        <end position="584"/>
    </location>
</feature>
<evidence type="ECO:0000256" key="11">
    <source>
        <dbReference type="SAM" id="MobiDB-lite"/>
    </source>
</evidence>
<keyword evidence="5" id="KW-0862">Zinc</keyword>
<dbReference type="InterPro" id="IPR000210">
    <property type="entry name" value="BTB/POZ_dom"/>
</dbReference>
<dbReference type="PANTHER" id="PTHR45993">
    <property type="entry name" value="B-CELL LYMPHOMA/LEUKEMIA 11"/>
    <property type="match status" value="1"/>
</dbReference>
<accession>A0A8N4L3L9</accession>
<evidence type="ECO:0000259" key="12">
    <source>
        <dbReference type="PROSITE" id="PS50097"/>
    </source>
</evidence>
<keyword evidence="3" id="KW-0677">Repeat</keyword>
<dbReference type="PANTHER" id="PTHR45993:SF7">
    <property type="entry name" value="TRANSCRIPTION FACTOR KEN"/>
    <property type="match status" value="1"/>
</dbReference>
<dbReference type="CDD" id="cd18315">
    <property type="entry name" value="BTB_POZ_BAB-like"/>
    <property type="match status" value="1"/>
</dbReference>
<evidence type="ECO:0000256" key="8">
    <source>
        <dbReference type="ARBA" id="ARBA00023163"/>
    </source>
</evidence>
<dbReference type="GO" id="GO:0003700">
    <property type="term" value="F:DNA-binding transcription factor activity"/>
    <property type="evidence" value="ECO:0007669"/>
    <property type="project" value="TreeGrafter"/>
</dbReference>
<evidence type="ECO:0000256" key="9">
    <source>
        <dbReference type="ARBA" id="ARBA00023242"/>
    </source>
</evidence>
<dbReference type="PROSITE" id="PS50097">
    <property type="entry name" value="BTB"/>
    <property type="match status" value="1"/>
</dbReference>
<dbReference type="Proteomes" id="UP001652620">
    <property type="component" value="Chromosome 3"/>
</dbReference>
<evidence type="ECO:0000259" key="13">
    <source>
        <dbReference type="PROSITE" id="PS50157"/>
    </source>
</evidence>
<evidence type="ECO:0000256" key="6">
    <source>
        <dbReference type="ARBA" id="ARBA00023015"/>
    </source>
</evidence>
<dbReference type="InterPro" id="IPR011333">
    <property type="entry name" value="SKP1/BTB/POZ_sf"/>
</dbReference>
<feature type="region of interest" description="Disordered" evidence="11">
    <location>
        <begin position="496"/>
        <end position="522"/>
    </location>
</feature>
<dbReference type="SMART" id="SM00355">
    <property type="entry name" value="ZnF_C2H2"/>
    <property type="match status" value="3"/>
</dbReference>
<dbReference type="PROSITE" id="PS00028">
    <property type="entry name" value="ZINC_FINGER_C2H2_1"/>
    <property type="match status" value="2"/>
</dbReference>
<dbReference type="Gene3D" id="3.30.710.10">
    <property type="entry name" value="Potassium Channel Kv1.1, Chain A"/>
    <property type="match status" value="1"/>
</dbReference>
<keyword evidence="4 10" id="KW-0863">Zinc-finger</keyword>
<dbReference type="Pfam" id="PF00651">
    <property type="entry name" value="BTB"/>
    <property type="match status" value="1"/>
</dbReference>
<dbReference type="InterPro" id="IPR013087">
    <property type="entry name" value="Znf_C2H2_type"/>
</dbReference>
<feature type="domain" description="BTB" evidence="12">
    <location>
        <begin position="89"/>
        <end position="157"/>
    </location>
</feature>
<reference evidence="15" key="1">
    <citation type="submission" date="2025-08" db="UniProtKB">
        <authorList>
            <consortium name="RefSeq"/>
        </authorList>
    </citation>
    <scope>IDENTIFICATION</scope>
    <source>
        <tissue evidence="15">Adult</tissue>
    </source>
</reference>
<evidence type="ECO:0000256" key="3">
    <source>
        <dbReference type="ARBA" id="ARBA00022737"/>
    </source>
</evidence>
<dbReference type="SUPFAM" id="SSF57667">
    <property type="entry name" value="beta-beta-alpha zinc fingers"/>
    <property type="match status" value="1"/>
</dbReference>
<evidence type="ECO:0000256" key="7">
    <source>
        <dbReference type="ARBA" id="ARBA00023125"/>
    </source>
</evidence>
<dbReference type="InterPro" id="IPR036236">
    <property type="entry name" value="Znf_C2H2_sf"/>
</dbReference>
<dbReference type="AlphaFoldDB" id="A0A8N4L3L9"/>
<keyword evidence="8" id="KW-0804">Transcription</keyword>
<dbReference type="GO" id="GO:0006357">
    <property type="term" value="P:regulation of transcription by RNA polymerase II"/>
    <property type="evidence" value="ECO:0007669"/>
    <property type="project" value="TreeGrafter"/>
</dbReference>
<name>A0A8N4L3L9_BACDO</name>
<dbReference type="GeneID" id="105226864"/>
<dbReference type="Pfam" id="PF00096">
    <property type="entry name" value="zf-C2H2"/>
    <property type="match status" value="1"/>
</dbReference>
<evidence type="ECO:0000256" key="1">
    <source>
        <dbReference type="ARBA" id="ARBA00004123"/>
    </source>
</evidence>
<feature type="domain" description="C2H2-type" evidence="13">
    <location>
        <begin position="533"/>
        <end position="560"/>
    </location>
</feature>